<dbReference type="CDD" id="cd13401">
    <property type="entry name" value="Slt70-like"/>
    <property type="match status" value="1"/>
</dbReference>
<evidence type="ECO:0000256" key="1">
    <source>
        <dbReference type="ARBA" id="ARBA00007734"/>
    </source>
</evidence>
<dbReference type="Gene3D" id="1.25.20.10">
    <property type="entry name" value="Bacterial muramidases"/>
    <property type="match status" value="1"/>
</dbReference>
<evidence type="ECO:0000256" key="4">
    <source>
        <dbReference type="SAM" id="SignalP"/>
    </source>
</evidence>
<evidence type="ECO:0000313" key="6">
    <source>
        <dbReference type="EMBL" id="GGY24599.1"/>
    </source>
</evidence>
<dbReference type="OrthoDB" id="92254at2"/>
<sequence length="667" mass="74732">MISPSKWIAGALLAISCAITPLAIPQDLGDSRKEDDAFLLLRDSVRRNDATKAEFYAARLSDYAIPSYVDYYRLKSHFTAATSAEILAFLQRYEGTAIADRLRNDWLLELGRKREWALFDQQYPLFVLKDDTQVKCYALLSRLSKGENVATDARTLLIYPPYYGEGCSALIASLAQTGQFSQEDLWAQVRLAGETKATGPARRTIMLLNGSDKKIAQAIDVPAVVLAKGVGDTKADREVFLVALGRAARTSVKLSVLALEKALPRLTPQEQAIGWANIALPASYAVDPETSGYWRRANGAPLSIDQHQWRTRYALRDGNWQLVRDYLAAMPAQLRQDPTWVYWQARTFVALAGGRMTPEAQFLYQSIADREDYYGLLAAEELGRTVTIPAPGAPVTAQEIAAIATNPGIRRALKFFDMRLRFEGLREWNWEVRHLSDRELIAAAEYARQHHILDRMVYTSERTRALADYTHRYPAPHDEIMRPTTNTLGLDRAWVYGLIRQESRFVMNAQSSAGASGLMQVMPSTGRWVANKIGLTNFVQDMLTDVRTNILLGANYMNMVLGSMDGSQVLATAAYNAGPGRLRSWRSKLDKPMDATVFIESIPYSETRGYVKNVMTNATYYAALFEGRPQSMKARLGVVTPKGYSEKDMREPDPRGQEPQQTSFSSR</sequence>
<dbReference type="PROSITE" id="PS51257">
    <property type="entry name" value="PROKAR_LIPOPROTEIN"/>
    <property type="match status" value="1"/>
</dbReference>
<dbReference type="EMBL" id="CP036401">
    <property type="protein sequence ID" value="QBI04088.1"/>
    <property type="molecule type" value="Genomic_DNA"/>
</dbReference>
<name>A0A411X5D6_9BURK</name>
<evidence type="ECO:0000313" key="9">
    <source>
        <dbReference type="Proteomes" id="UP000628442"/>
    </source>
</evidence>
<dbReference type="Proteomes" id="UP000292307">
    <property type="component" value="Chromosome"/>
</dbReference>
<dbReference type="Gene3D" id="1.10.530.10">
    <property type="match status" value="1"/>
</dbReference>
<evidence type="ECO:0000313" key="8">
    <source>
        <dbReference type="Proteomes" id="UP000292307"/>
    </source>
</evidence>
<dbReference type="Pfam" id="PF01464">
    <property type="entry name" value="SLT"/>
    <property type="match status" value="1"/>
</dbReference>
<feature type="compositionally biased region" description="Polar residues" evidence="3">
    <location>
        <begin position="658"/>
        <end position="667"/>
    </location>
</feature>
<reference evidence="7 8" key="2">
    <citation type="submission" date="2019-02" db="EMBL/GenBank/DDBJ databases">
        <title>Draft Genome Sequences of Six Type Strains of the Genus Massilia.</title>
        <authorList>
            <person name="Miess H."/>
            <person name="Frediansyhah A."/>
            <person name="Gross H."/>
        </authorList>
    </citation>
    <scope>NUCLEOTIDE SEQUENCE [LARGE SCALE GENOMIC DNA]</scope>
    <source>
        <strain evidence="7 8">DSM 17472</strain>
    </source>
</reference>
<keyword evidence="2 4" id="KW-0732">Signal</keyword>
<dbReference type="Proteomes" id="UP000628442">
    <property type="component" value="Unassembled WGS sequence"/>
</dbReference>
<dbReference type="SUPFAM" id="SSF48435">
    <property type="entry name" value="Bacterial muramidases"/>
    <property type="match status" value="1"/>
</dbReference>
<dbReference type="InterPro" id="IPR008258">
    <property type="entry name" value="Transglycosylase_SLT_dom_1"/>
</dbReference>
<proteinExistence type="inferred from homology"/>
<evidence type="ECO:0000256" key="2">
    <source>
        <dbReference type="ARBA" id="ARBA00022729"/>
    </source>
</evidence>
<feature type="domain" description="Transglycosylase SLT" evidence="5">
    <location>
        <begin position="487"/>
        <end position="589"/>
    </location>
</feature>
<feature type="chain" id="PRO_5043467309" evidence="4">
    <location>
        <begin position="24"/>
        <end position="667"/>
    </location>
</feature>
<comment type="similarity">
    <text evidence="1">Belongs to the transglycosylase Slt family.</text>
</comment>
<dbReference type="GO" id="GO:0042597">
    <property type="term" value="C:periplasmic space"/>
    <property type="evidence" value="ECO:0007669"/>
    <property type="project" value="InterPro"/>
</dbReference>
<organism evidence="6 9">
    <name type="scientific">Pseudoduganella albidiflava</name>
    <dbReference type="NCBI Taxonomy" id="321983"/>
    <lineage>
        <taxon>Bacteria</taxon>
        <taxon>Pseudomonadati</taxon>
        <taxon>Pseudomonadota</taxon>
        <taxon>Betaproteobacteria</taxon>
        <taxon>Burkholderiales</taxon>
        <taxon>Oxalobacteraceae</taxon>
        <taxon>Telluria group</taxon>
        <taxon>Pseudoduganella</taxon>
    </lineage>
</organism>
<dbReference type="AlphaFoldDB" id="A0A411X5D6"/>
<evidence type="ECO:0000259" key="5">
    <source>
        <dbReference type="Pfam" id="PF01464"/>
    </source>
</evidence>
<dbReference type="SUPFAM" id="SSF53955">
    <property type="entry name" value="Lysozyme-like"/>
    <property type="match status" value="1"/>
</dbReference>
<dbReference type="GO" id="GO:0004553">
    <property type="term" value="F:hydrolase activity, hydrolyzing O-glycosyl compounds"/>
    <property type="evidence" value="ECO:0007669"/>
    <property type="project" value="InterPro"/>
</dbReference>
<feature type="signal peptide" evidence="4">
    <location>
        <begin position="1"/>
        <end position="23"/>
    </location>
</feature>
<dbReference type="InterPro" id="IPR008939">
    <property type="entry name" value="Lytic_TGlycosylase_superhlx_U"/>
</dbReference>
<reference evidence="6" key="3">
    <citation type="submission" date="2022-12" db="EMBL/GenBank/DDBJ databases">
        <authorList>
            <person name="Sun Q."/>
            <person name="Kim S."/>
        </authorList>
    </citation>
    <scope>NUCLEOTIDE SEQUENCE</scope>
    <source>
        <strain evidence="6">KCTC 12343</strain>
    </source>
</reference>
<keyword evidence="8" id="KW-1185">Reference proteome</keyword>
<reference evidence="6" key="1">
    <citation type="journal article" date="2014" name="Int. J. Syst. Evol. Microbiol.">
        <title>Complete genome sequence of Corynebacterium casei LMG S-19264T (=DSM 44701T), isolated from a smear-ripened cheese.</title>
        <authorList>
            <consortium name="US DOE Joint Genome Institute (JGI-PGF)"/>
            <person name="Walter F."/>
            <person name="Albersmeier A."/>
            <person name="Kalinowski J."/>
            <person name="Ruckert C."/>
        </authorList>
    </citation>
    <scope>NUCLEOTIDE SEQUENCE</scope>
    <source>
        <strain evidence="6">KCTC 12343</strain>
    </source>
</reference>
<dbReference type="PANTHER" id="PTHR37423:SF5">
    <property type="entry name" value="SOLUBLE LYTIC MUREIN TRANSGLYCOSYLASE"/>
    <property type="match status" value="1"/>
</dbReference>
<dbReference type="InterPro" id="IPR023346">
    <property type="entry name" value="Lysozyme-like_dom_sf"/>
</dbReference>
<feature type="region of interest" description="Disordered" evidence="3">
    <location>
        <begin position="638"/>
        <end position="667"/>
    </location>
</feature>
<dbReference type="PANTHER" id="PTHR37423">
    <property type="entry name" value="SOLUBLE LYTIC MUREIN TRANSGLYCOSYLASE-RELATED"/>
    <property type="match status" value="1"/>
</dbReference>
<feature type="compositionally biased region" description="Basic and acidic residues" evidence="3">
    <location>
        <begin position="644"/>
        <end position="656"/>
    </location>
</feature>
<dbReference type="EMBL" id="BMWV01000001">
    <property type="protein sequence ID" value="GGY24599.1"/>
    <property type="molecule type" value="Genomic_DNA"/>
</dbReference>
<evidence type="ECO:0000313" key="7">
    <source>
        <dbReference type="EMBL" id="QBI04088.1"/>
    </source>
</evidence>
<evidence type="ECO:0000256" key="3">
    <source>
        <dbReference type="SAM" id="MobiDB-lite"/>
    </source>
</evidence>
<protein>
    <submittedName>
        <fullName evidence="6 7">Transglycosylase</fullName>
    </submittedName>
</protein>
<accession>A0A411X5D6</accession>
<dbReference type="RefSeq" id="WP_131148153.1">
    <property type="nucleotide sequence ID" value="NZ_BMWV01000001.1"/>
</dbReference>
<gene>
    <name evidence="7" type="ORF">EYF70_27195</name>
    <name evidence="6" type="ORF">GCM10007387_02680</name>
</gene>